<feature type="transmembrane region" description="Helical" evidence="1">
    <location>
        <begin position="70"/>
        <end position="90"/>
    </location>
</feature>
<evidence type="ECO:0000313" key="3">
    <source>
        <dbReference type="Proteomes" id="UP000034076"/>
    </source>
</evidence>
<protein>
    <recommendedName>
        <fullName evidence="4">DUF454 domain-containing protein</fullName>
    </recommendedName>
</protein>
<feature type="transmembrane region" description="Helical" evidence="1">
    <location>
        <begin position="43"/>
        <end position="64"/>
    </location>
</feature>
<dbReference type="InterPro" id="IPR007401">
    <property type="entry name" value="DUF454"/>
</dbReference>
<feature type="transmembrane region" description="Helical" evidence="1">
    <location>
        <begin position="6"/>
        <end position="22"/>
    </location>
</feature>
<keyword evidence="1" id="KW-0812">Transmembrane</keyword>
<evidence type="ECO:0008006" key="4">
    <source>
        <dbReference type="Google" id="ProtNLM"/>
    </source>
</evidence>
<evidence type="ECO:0000256" key="1">
    <source>
        <dbReference type="SAM" id="Phobius"/>
    </source>
</evidence>
<accession>A0A0M2NCT5</accession>
<gene>
    <name evidence="2" type="ORF">CHK_2106</name>
</gene>
<reference evidence="2 3" key="1">
    <citation type="submission" date="2015-04" db="EMBL/GenBank/DDBJ databases">
        <title>Draft genome sequence of bacteremic isolate Catabacter hongkongensis type strain HKU16T.</title>
        <authorList>
            <person name="Lau S.K."/>
            <person name="Teng J.L."/>
            <person name="Huang Y."/>
            <person name="Curreem S.O."/>
            <person name="Tsui S.K."/>
            <person name="Woo P.C."/>
        </authorList>
    </citation>
    <scope>NUCLEOTIDE SEQUENCE [LARGE SCALE GENOMIC DNA]</scope>
    <source>
        <strain evidence="2 3">HKU16</strain>
    </source>
</reference>
<name>A0A0M2NCT5_9FIRM</name>
<dbReference type="AlphaFoldDB" id="A0A0M2NCT5"/>
<organism evidence="2 3">
    <name type="scientific">Christensenella hongkongensis</name>
    <dbReference type="NCBI Taxonomy" id="270498"/>
    <lineage>
        <taxon>Bacteria</taxon>
        <taxon>Bacillati</taxon>
        <taxon>Bacillota</taxon>
        <taxon>Clostridia</taxon>
        <taxon>Christensenellales</taxon>
        <taxon>Christensenellaceae</taxon>
        <taxon>Christensenella</taxon>
    </lineage>
</organism>
<dbReference type="STRING" id="270498.CHK_2106"/>
<dbReference type="Pfam" id="PF04304">
    <property type="entry name" value="DUF454"/>
    <property type="match status" value="1"/>
</dbReference>
<keyword evidence="3" id="KW-1185">Reference proteome</keyword>
<dbReference type="PATRIC" id="fig|270498.16.peg.1848"/>
<dbReference type="EMBL" id="LAYJ01000112">
    <property type="protein sequence ID" value="KKI50043.1"/>
    <property type="molecule type" value="Genomic_DNA"/>
</dbReference>
<keyword evidence="1" id="KW-0472">Membrane</keyword>
<evidence type="ECO:0000313" key="2">
    <source>
        <dbReference type="EMBL" id="KKI50043.1"/>
    </source>
</evidence>
<keyword evidence="1" id="KW-1133">Transmembrane helix</keyword>
<sequence length="107" mass="11870">MPTTPFVIAAAGCFTYIPAMRARIMKIPFFKEYIENYSKRKGLTAKTVAGSLAFLWAMLIISGIMMKKEWLLLVLITVGAAVTVHILWMAKPSGKCRISRSGKSEEA</sequence>
<comment type="caution">
    <text evidence="2">The sequence shown here is derived from an EMBL/GenBank/DDBJ whole genome shotgun (WGS) entry which is preliminary data.</text>
</comment>
<proteinExistence type="predicted"/>
<dbReference type="Proteomes" id="UP000034076">
    <property type="component" value="Unassembled WGS sequence"/>
</dbReference>